<keyword evidence="2 5" id="KW-0812">Transmembrane</keyword>
<feature type="transmembrane region" description="Helical" evidence="5">
    <location>
        <begin position="104"/>
        <end position="123"/>
    </location>
</feature>
<sequence length="427" mass="46780">MAARVFRERLAPWACFGVAAGMCLLPLELPITQAAHGVLARHIGDPYILFHPLTLIVVSLTVAWWTGRENPCWRLEDRLVISLILLCAAFTAGSSLLKHSDMNLTFRYLYFGFGSIVLAFVLFRSTRWQRIAFRVIPWGVLAWLILLLTSYALFFVTTEVYSSRLPERILALRAPGDSLSRTALFFDVAGNVNKVSNYALVLMVLLHLANIRGFISKHLYWVTQALLIVVLIITFSRGAFSVLFLLALGFCIAAALRFRRDLGAAASYLSLATLLFLPPLASVSDGFFREYWANLETVTSRVDQAASLGEQGGDTIVFGYGVGNYGEVVFGDPVKGTHNLFLDTWANGGFVAVAAMAALFAVGILFGLRGVAVRWSDERLVGVAGLLAITALGLREYDIAYLYATSIGGFFVGAFVALALHGETREA</sequence>
<name>A0A087LXQ8_9HYPH</name>
<dbReference type="AlphaFoldDB" id="A0A087LXQ8"/>
<keyword evidence="4 5" id="KW-0472">Membrane</keyword>
<proteinExistence type="predicted"/>
<evidence type="ECO:0000313" key="8">
    <source>
        <dbReference type="Proteomes" id="UP000028981"/>
    </source>
</evidence>
<reference evidence="7 8" key="1">
    <citation type="submission" date="2014-08" db="EMBL/GenBank/DDBJ databases">
        <authorList>
            <person name="Hassan Y.I."/>
            <person name="Lepp D."/>
            <person name="Zhou T."/>
        </authorList>
    </citation>
    <scope>NUCLEOTIDE SEQUENCE [LARGE SCALE GENOMIC DNA]</scope>
    <source>
        <strain evidence="7 8">IFO13584</strain>
    </source>
</reference>
<keyword evidence="3 5" id="KW-1133">Transmembrane helix</keyword>
<feature type="domain" description="O-antigen ligase-related" evidence="6">
    <location>
        <begin position="225"/>
        <end position="355"/>
    </location>
</feature>
<dbReference type="EMBL" id="JQGC01000026">
    <property type="protein sequence ID" value="KFL29411.1"/>
    <property type="molecule type" value="Genomic_DNA"/>
</dbReference>
<protein>
    <recommendedName>
        <fullName evidence="6">O-antigen ligase-related domain-containing protein</fullName>
    </recommendedName>
</protein>
<feature type="transmembrane region" description="Helical" evidence="5">
    <location>
        <begin position="380"/>
        <end position="395"/>
    </location>
</feature>
<gene>
    <name evidence="7" type="ORF">JP75_20870</name>
</gene>
<accession>A0A087LXQ8</accession>
<dbReference type="GO" id="GO:0016020">
    <property type="term" value="C:membrane"/>
    <property type="evidence" value="ECO:0007669"/>
    <property type="project" value="UniProtKB-SubCell"/>
</dbReference>
<keyword evidence="8" id="KW-1185">Reference proteome</keyword>
<feature type="transmembrane region" description="Helical" evidence="5">
    <location>
        <begin position="79"/>
        <end position="98"/>
    </location>
</feature>
<organism evidence="7 8">
    <name type="scientific">Devosia riboflavina</name>
    <dbReference type="NCBI Taxonomy" id="46914"/>
    <lineage>
        <taxon>Bacteria</taxon>
        <taxon>Pseudomonadati</taxon>
        <taxon>Pseudomonadota</taxon>
        <taxon>Alphaproteobacteria</taxon>
        <taxon>Hyphomicrobiales</taxon>
        <taxon>Devosiaceae</taxon>
        <taxon>Devosia</taxon>
    </lineage>
</organism>
<dbReference type="RefSeq" id="WP_035086406.1">
    <property type="nucleotide sequence ID" value="NZ_JQGC01000026.1"/>
</dbReference>
<evidence type="ECO:0000256" key="3">
    <source>
        <dbReference type="ARBA" id="ARBA00022989"/>
    </source>
</evidence>
<evidence type="ECO:0000259" key="6">
    <source>
        <dbReference type="Pfam" id="PF04932"/>
    </source>
</evidence>
<feature type="transmembrane region" description="Helical" evidence="5">
    <location>
        <begin position="47"/>
        <end position="67"/>
    </location>
</feature>
<dbReference type="PANTHER" id="PTHR37422">
    <property type="entry name" value="TEICHURONIC ACID BIOSYNTHESIS PROTEIN TUAE"/>
    <property type="match status" value="1"/>
</dbReference>
<comment type="subcellular location">
    <subcellularLocation>
        <location evidence="1">Membrane</location>
        <topology evidence="1">Multi-pass membrane protein</topology>
    </subcellularLocation>
</comment>
<feature type="transmembrane region" description="Helical" evidence="5">
    <location>
        <begin position="265"/>
        <end position="283"/>
    </location>
</feature>
<feature type="transmembrane region" description="Helical" evidence="5">
    <location>
        <begin position="345"/>
        <end position="368"/>
    </location>
</feature>
<dbReference type="Proteomes" id="UP000028981">
    <property type="component" value="Unassembled WGS sequence"/>
</dbReference>
<feature type="transmembrane region" description="Helical" evidence="5">
    <location>
        <begin position="135"/>
        <end position="156"/>
    </location>
</feature>
<comment type="caution">
    <text evidence="7">The sequence shown here is derived from an EMBL/GenBank/DDBJ whole genome shotgun (WGS) entry which is preliminary data.</text>
</comment>
<feature type="transmembrane region" description="Helical" evidence="5">
    <location>
        <begin position="401"/>
        <end position="420"/>
    </location>
</feature>
<dbReference type="Pfam" id="PF04932">
    <property type="entry name" value="Wzy_C"/>
    <property type="match status" value="1"/>
</dbReference>
<evidence type="ECO:0000256" key="5">
    <source>
        <dbReference type="SAM" id="Phobius"/>
    </source>
</evidence>
<evidence type="ECO:0000256" key="1">
    <source>
        <dbReference type="ARBA" id="ARBA00004141"/>
    </source>
</evidence>
<dbReference type="InterPro" id="IPR007016">
    <property type="entry name" value="O-antigen_ligase-rel_domated"/>
</dbReference>
<dbReference type="InterPro" id="IPR051533">
    <property type="entry name" value="WaaL-like"/>
</dbReference>
<evidence type="ECO:0000313" key="7">
    <source>
        <dbReference type="EMBL" id="KFL29411.1"/>
    </source>
</evidence>
<dbReference type="PANTHER" id="PTHR37422:SF13">
    <property type="entry name" value="LIPOPOLYSACCHARIDE BIOSYNTHESIS PROTEIN PA4999-RELATED"/>
    <property type="match status" value="1"/>
</dbReference>
<evidence type="ECO:0000256" key="4">
    <source>
        <dbReference type="ARBA" id="ARBA00023136"/>
    </source>
</evidence>
<evidence type="ECO:0000256" key="2">
    <source>
        <dbReference type="ARBA" id="ARBA00022692"/>
    </source>
</evidence>